<protein>
    <submittedName>
        <fullName evidence="2">Uncharacterized protein</fullName>
    </submittedName>
</protein>
<dbReference type="EMBL" id="BLXT01005065">
    <property type="protein sequence ID" value="GFO19327.1"/>
    <property type="molecule type" value="Genomic_DNA"/>
</dbReference>
<feature type="compositionally biased region" description="Basic and acidic residues" evidence="1">
    <location>
        <begin position="52"/>
        <end position="66"/>
    </location>
</feature>
<feature type="compositionally biased region" description="Polar residues" evidence="1">
    <location>
        <begin position="95"/>
        <end position="112"/>
    </location>
</feature>
<reference evidence="2 3" key="1">
    <citation type="journal article" date="2021" name="Elife">
        <title>Chloroplast acquisition without the gene transfer in kleptoplastic sea slugs, Plakobranchus ocellatus.</title>
        <authorList>
            <person name="Maeda T."/>
            <person name="Takahashi S."/>
            <person name="Yoshida T."/>
            <person name="Shimamura S."/>
            <person name="Takaki Y."/>
            <person name="Nagai Y."/>
            <person name="Toyoda A."/>
            <person name="Suzuki Y."/>
            <person name="Arimoto A."/>
            <person name="Ishii H."/>
            <person name="Satoh N."/>
            <person name="Nishiyama T."/>
            <person name="Hasebe M."/>
            <person name="Maruyama T."/>
            <person name="Minagawa J."/>
            <person name="Obokata J."/>
            <person name="Shigenobu S."/>
        </authorList>
    </citation>
    <scope>NUCLEOTIDE SEQUENCE [LARGE SCALE GENOMIC DNA]</scope>
</reference>
<proteinExistence type="predicted"/>
<evidence type="ECO:0000256" key="1">
    <source>
        <dbReference type="SAM" id="MobiDB-lite"/>
    </source>
</evidence>
<keyword evidence="3" id="KW-1185">Reference proteome</keyword>
<evidence type="ECO:0000313" key="2">
    <source>
        <dbReference type="EMBL" id="GFO19327.1"/>
    </source>
</evidence>
<name>A0AAV4BJ08_9GAST</name>
<comment type="caution">
    <text evidence="2">The sequence shown here is derived from an EMBL/GenBank/DDBJ whole genome shotgun (WGS) entry which is preliminary data.</text>
</comment>
<dbReference type="AlphaFoldDB" id="A0AAV4BJ08"/>
<evidence type="ECO:0000313" key="3">
    <source>
        <dbReference type="Proteomes" id="UP000735302"/>
    </source>
</evidence>
<gene>
    <name evidence="2" type="ORF">PoB_004583200</name>
</gene>
<organism evidence="2 3">
    <name type="scientific">Plakobranchus ocellatus</name>
    <dbReference type="NCBI Taxonomy" id="259542"/>
    <lineage>
        <taxon>Eukaryota</taxon>
        <taxon>Metazoa</taxon>
        <taxon>Spiralia</taxon>
        <taxon>Lophotrochozoa</taxon>
        <taxon>Mollusca</taxon>
        <taxon>Gastropoda</taxon>
        <taxon>Heterobranchia</taxon>
        <taxon>Euthyneura</taxon>
        <taxon>Panpulmonata</taxon>
        <taxon>Sacoglossa</taxon>
        <taxon>Placobranchoidea</taxon>
        <taxon>Plakobranchidae</taxon>
        <taxon>Plakobranchus</taxon>
    </lineage>
</organism>
<sequence>MRQGESSTNSFSTIVLEPLTLSPATYFISCPRRPVHNNVISGFLGPPSGKDAGGEARNRGREVPADLRADLSAEDNRQRYEHCTSANPSLDHASGQRSFTPKRQSDRTSALC</sequence>
<dbReference type="Proteomes" id="UP000735302">
    <property type="component" value="Unassembled WGS sequence"/>
</dbReference>
<accession>A0AAV4BJ08</accession>
<feature type="region of interest" description="Disordered" evidence="1">
    <location>
        <begin position="83"/>
        <end position="112"/>
    </location>
</feature>
<feature type="region of interest" description="Disordered" evidence="1">
    <location>
        <begin position="40"/>
        <end position="66"/>
    </location>
</feature>